<keyword evidence="3" id="KW-1185">Reference proteome</keyword>
<organism evidence="2 3">
    <name type="scientific">Candidatus Electronema aureum</name>
    <dbReference type="NCBI Taxonomy" id="2005002"/>
    <lineage>
        <taxon>Bacteria</taxon>
        <taxon>Pseudomonadati</taxon>
        <taxon>Thermodesulfobacteriota</taxon>
        <taxon>Desulfobulbia</taxon>
        <taxon>Desulfobulbales</taxon>
        <taxon>Desulfobulbaceae</taxon>
        <taxon>Candidatus Electronema</taxon>
    </lineage>
</organism>
<sequence length="275" mass="29771">MIFFEQEKARRNTDGERNALRLIGQDMQIMNPLFFRAIEGRDSRALAAVAVRQAEAGADALDLNLGPAKKNGGLLTWAVETILAATQLPLFVASQILSQPALLRKHGDKLTVNSVTADPMTLATDMEKVRDCGAKLVVLLARPGLSPFTADDRLQLAAEVLETATRTNFPLKKLYVDPLFRPSPDPVRQGLPDIDPVLETLAALPLLSQEKVPSLLALSSASTFLPAAKRPAFHHRLLPLLAAAGLDAVILNCNDRTLMDIARSDAAMRPFLAVA</sequence>
<evidence type="ECO:0000259" key="1">
    <source>
        <dbReference type="PROSITE" id="PS50972"/>
    </source>
</evidence>
<keyword evidence="2" id="KW-0808">Transferase</keyword>
<dbReference type="InterPro" id="IPR000489">
    <property type="entry name" value="Pterin-binding_dom"/>
</dbReference>
<accession>A0A521G3N8</accession>
<dbReference type="SUPFAM" id="SSF51717">
    <property type="entry name" value="Dihydropteroate synthetase-like"/>
    <property type="match status" value="1"/>
</dbReference>
<name>A0A521G3N8_9BACT</name>
<dbReference type="GO" id="GO:0042558">
    <property type="term" value="P:pteridine-containing compound metabolic process"/>
    <property type="evidence" value="ECO:0007669"/>
    <property type="project" value="InterPro"/>
</dbReference>
<dbReference type="PROSITE" id="PS50972">
    <property type="entry name" value="PTERIN_BINDING"/>
    <property type="match status" value="1"/>
</dbReference>
<proteinExistence type="predicted"/>
<dbReference type="GO" id="GO:0102036">
    <property type="term" value="F:methyltetrahydrofolate:corrinoid/iron-sulfur protein methyltransferase activity"/>
    <property type="evidence" value="ECO:0007669"/>
    <property type="project" value="UniProtKB-EC"/>
</dbReference>
<feature type="domain" description="Pterin-binding" evidence="1">
    <location>
        <begin position="20"/>
        <end position="269"/>
    </location>
</feature>
<dbReference type="Proteomes" id="UP000316238">
    <property type="component" value="Unassembled WGS sequence"/>
</dbReference>
<dbReference type="EMBL" id="NQJD01000005">
    <property type="protein sequence ID" value="TAA75627.1"/>
    <property type="molecule type" value="Genomic_DNA"/>
</dbReference>
<dbReference type="Gene3D" id="3.20.20.20">
    <property type="entry name" value="Dihydropteroate synthase-like"/>
    <property type="match status" value="1"/>
</dbReference>
<comment type="caution">
    <text evidence="2">The sequence shown here is derived from an EMBL/GenBank/DDBJ whole genome shotgun (WGS) entry which is preliminary data.</text>
</comment>
<protein>
    <submittedName>
        <fullName evidence="2">5-methyltetrahydrofolate corrinoid/iron sulfur protein methyltransferase</fullName>
        <ecNumber evidence="2">2.1.1.258</ecNumber>
    </submittedName>
</protein>
<gene>
    <name evidence="2" type="ORF">CDV28_10584</name>
</gene>
<dbReference type="AlphaFoldDB" id="A0A521G3N8"/>
<evidence type="ECO:0000313" key="3">
    <source>
        <dbReference type="Proteomes" id="UP000316238"/>
    </source>
</evidence>
<dbReference type="EC" id="2.1.1.258" evidence="2"/>
<evidence type="ECO:0000313" key="2">
    <source>
        <dbReference type="EMBL" id="TAA75627.1"/>
    </source>
</evidence>
<reference evidence="2" key="1">
    <citation type="submission" date="2017-07" db="EMBL/GenBank/DDBJ databases">
        <title>The cable genome - Insights into the physiology and evolution of filamentous bacteria capable of sulfide oxidation via long distance electron transfer.</title>
        <authorList>
            <person name="Thorup C."/>
            <person name="Bjerg J.T."/>
            <person name="Schreiber L."/>
            <person name="Nielsen L.P."/>
            <person name="Kjeldsen K.U."/>
            <person name="Boesen T."/>
            <person name="Boggild A."/>
            <person name="Meysman F."/>
            <person name="Geelhoed J."/>
            <person name="Schramm A."/>
        </authorList>
    </citation>
    <scope>NUCLEOTIDE SEQUENCE [LARGE SCALE GENOMIC DNA]</scope>
    <source>
        <strain evidence="2">GS</strain>
    </source>
</reference>
<dbReference type="GO" id="GO:0032259">
    <property type="term" value="P:methylation"/>
    <property type="evidence" value="ECO:0007669"/>
    <property type="project" value="UniProtKB-KW"/>
</dbReference>
<keyword evidence="2" id="KW-0489">Methyltransferase</keyword>
<dbReference type="InterPro" id="IPR011005">
    <property type="entry name" value="Dihydropteroate_synth-like_sf"/>
</dbReference>